<accession>A0A913XMZ9</accession>
<reference evidence="8" key="1">
    <citation type="submission" date="2022-11" db="UniProtKB">
        <authorList>
            <consortium name="EnsemblMetazoa"/>
        </authorList>
    </citation>
    <scope>IDENTIFICATION</scope>
</reference>
<dbReference type="PIRSF" id="PIRSF039096">
    <property type="entry name" value="p16-ARC"/>
    <property type="match status" value="1"/>
</dbReference>
<dbReference type="GeneID" id="110244757"/>
<dbReference type="Pfam" id="PF04699">
    <property type="entry name" value="P16-Arc"/>
    <property type="match status" value="1"/>
</dbReference>
<dbReference type="GO" id="GO:0005885">
    <property type="term" value="C:Arp2/3 protein complex"/>
    <property type="evidence" value="ECO:0007669"/>
    <property type="project" value="InterPro"/>
</dbReference>
<comment type="function">
    <text evidence="5">Functions as a component of the Arp2/3 complex which is involved in regulation of actin polymerization and together with an activating nucleation-promoting factor (NPF) mediates the formation of branched actin networks.</text>
</comment>
<evidence type="ECO:0000256" key="7">
    <source>
        <dbReference type="SAM" id="MobiDB-lite"/>
    </source>
</evidence>
<proteinExistence type="inferred from homology"/>
<evidence type="ECO:0000256" key="5">
    <source>
        <dbReference type="ARBA" id="ARBA00060329"/>
    </source>
</evidence>
<evidence type="ECO:0000256" key="1">
    <source>
        <dbReference type="ARBA" id="ARBA00004245"/>
    </source>
</evidence>
<dbReference type="GO" id="GO:0030833">
    <property type="term" value="P:regulation of actin filament polymerization"/>
    <property type="evidence" value="ECO:0007669"/>
    <property type="project" value="InterPro"/>
</dbReference>
<dbReference type="AlphaFoldDB" id="A0A913XMZ9"/>
<dbReference type="Gene3D" id="1.25.40.190">
    <property type="entry name" value="Actin-related protein 2/3 complex subunit 5"/>
    <property type="match status" value="1"/>
</dbReference>
<protein>
    <recommendedName>
        <fullName evidence="6">Actin-related protein 2/3 complex subunit 5</fullName>
    </recommendedName>
</protein>
<evidence type="ECO:0000256" key="4">
    <source>
        <dbReference type="ARBA" id="ARBA00023212"/>
    </source>
</evidence>
<comment type="function">
    <text evidence="6">Functions as component of the Arp2/3 complex which is involved in regulation of actin polymerization and together with an activating nucleation-promoting factor (NPF) mediates the formation of branched actin networks. Arp2/3 complex plays a critical role in the control of cell morphogenesis via the modulation of cell polarity development.</text>
</comment>
<evidence type="ECO:0000256" key="6">
    <source>
        <dbReference type="RuleBase" id="RU004301"/>
    </source>
</evidence>
<dbReference type="GO" id="GO:0034314">
    <property type="term" value="P:Arp2/3 complex-mediated actin nucleation"/>
    <property type="evidence" value="ECO:0007669"/>
    <property type="project" value="InterPro"/>
</dbReference>
<evidence type="ECO:0000313" key="8">
    <source>
        <dbReference type="EnsemblMetazoa" id="XP_020906640.1"/>
    </source>
</evidence>
<comment type="similarity">
    <text evidence="2 6">Belongs to the ARPC5 family.</text>
</comment>
<evidence type="ECO:0000256" key="2">
    <source>
        <dbReference type="ARBA" id="ARBA00006084"/>
    </source>
</evidence>
<dbReference type="OrthoDB" id="429520at2759"/>
<dbReference type="EnsemblMetazoa" id="XM_021050981.2">
    <property type="protein sequence ID" value="XP_020906640.1"/>
    <property type="gene ID" value="LOC110244757"/>
</dbReference>
<comment type="subcellular location">
    <subcellularLocation>
        <location evidence="1">Cytoplasm</location>
        <location evidence="1">Cytoskeleton</location>
    </subcellularLocation>
</comment>
<dbReference type="SUPFAM" id="SSF69103">
    <property type="entry name" value="Arp2/3 complex 16 kDa subunit ARPC5"/>
    <property type="match status" value="1"/>
</dbReference>
<organism evidence="8 9">
    <name type="scientific">Exaiptasia diaphana</name>
    <name type="common">Tropical sea anemone</name>
    <name type="synonym">Aiptasia pulchella</name>
    <dbReference type="NCBI Taxonomy" id="2652724"/>
    <lineage>
        <taxon>Eukaryota</taxon>
        <taxon>Metazoa</taxon>
        <taxon>Cnidaria</taxon>
        <taxon>Anthozoa</taxon>
        <taxon>Hexacorallia</taxon>
        <taxon>Actiniaria</taxon>
        <taxon>Aiptasiidae</taxon>
        <taxon>Exaiptasia</taxon>
    </lineage>
</organism>
<evidence type="ECO:0000256" key="3">
    <source>
        <dbReference type="ARBA" id="ARBA00022490"/>
    </source>
</evidence>
<sequence>MSKASASTKFRVVDVDALENQFEDEQGEDVGSSGPDEGEVNSLLASKKNCDALKIVLADPPLQTKNKAAKDKAFQLVMRVLNATKANEIEQAIKGLDNRGVDILMKYIYRGFSEPSDNNCAILLSWHEKATAIGGLGCIVRVLADRKTV</sequence>
<feature type="region of interest" description="Disordered" evidence="7">
    <location>
        <begin position="19"/>
        <end position="41"/>
    </location>
</feature>
<dbReference type="PANTHER" id="PTHR12644">
    <property type="entry name" value="ARP2/3 COMPLEX 16 KD SUBUNIT P16-ARC"/>
    <property type="match status" value="1"/>
</dbReference>
<dbReference type="RefSeq" id="XP_020906640.1">
    <property type="nucleotide sequence ID" value="XM_021050981.2"/>
</dbReference>
<dbReference type="Proteomes" id="UP000887567">
    <property type="component" value="Unplaced"/>
</dbReference>
<evidence type="ECO:0000313" key="9">
    <source>
        <dbReference type="Proteomes" id="UP000887567"/>
    </source>
</evidence>
<dbReference type="FunFam" id="1.25.40.190:FF:000003">
    <property type="entry name" value="Actin-related protein 2/3 complex subunit 5"/>
    <property type="match status" value="1"/>
</dbReference>
<dbReference type="InterPro" id="IPR006789">
    <property type="entry name" value="ARPC5"/>
</dbReference>
<dbReference type="InterPro" id="IPR036743">
    <property type="entry name" value="ARPC5_sf"/>
</dbReference>
<dbReference type="KEGG" id="epa:110244757"/>
<keyword evidence="3" id="KW-0963">Cytoplasm</keyword>
<keyword evidence="9" id="KW-1185">Reference proteome</keyword>
<keyword evidence="4 6" id="KW-0206">Cytoskeleton</keyword>
<name>A0A913XMZ9_EXADI</name>
<dbReference type="OMA" id="LWHEKAF"/>